<feature type="transmembrane region" description="Helical" evidence="1">
    <location>
        <begin position="21"/>
        <end position="40"/>
    </location>
</feature>
<keyword evidence="1" id="KW-1133">Transmembrane helix</keyword>
<feature type="transmembrane region" description="Helical" evidence="1">
    <location>
        <begin position="52"/>
        <end position="71"/>
    </location>
</feature>
<reference evidence="2 3" key="1">
    <citation type="submission" date="2024-04" db="EMBL/GenBank/DDBJ databases">
        <title>Aurantiacibacter sp. DGU6 16S ribosomal RNA gene Genome sequencing and assembly.</title>
        <authorList>
            <person name="Park S."/>
        </authorList>
    </citation>
    <scope>NUCLEOTIDE SEQUENCE [LARGE SCALE GENOMIC DNA]</scope>
    <source>
        <strain evidence="2 3">DGU6</strain>
    </source>
</reference>
<keyword evidence="1" id="KW-0472">Membrane</keyword>
<name>A0ABU9IDT5_9SPHN</name>
<feature type="transmembrane region" description="Helical" evidence="1">
    <location>
        <begin position="175"/>
        <end position="194"/>
    </location>
</feature>
<feature type="transmembrane region" description="Helical" evidence="1">
    <location>
        <begin position="92"/>
        <end position="111"/>
    </location>
</feature>
<feature type="transmembrane region" description="Helical" evidence="1">
    <location>
        <begin position="206"/>
        <end position="225"/>
    </location>
</feature>
<proteinExistence type="predicted"/>
<evidence type="ECO:0000313" key="2">
    <source>
        <dbReference type="EMBL" id="MEL1250588.1"/>
    </source>
</evidence>
<keyword evidence="1" id="KW-0812">Transmembrane</keyword>
<gene>
    <name evidence="2" type="ORF">AAEO60_07890</name>
</gene>
<sequence>MGAKAIVASNSREPSVRAGDGTLFAIAVGLLVFSILAFSLKATFNPERLVRYTPIVIVHGIVMLAWLVLFASQTRLAMTGKLQRHRTFGMASLLLVLVMVPLGIHLSWQLGQETGRMIVFVGNAINFLQFVPLYATAIIAAKRHRFEDHKRLMLVASIALTGPAVGRVIEVADLPLPVTMLAFLLAIIVLPLAYDIRVRRKPHRASVIAIGYVILTVGIFGAYAASLPSS</sequence>
<organism evidence="2 3">
    <name type="scientific">Aurantiacibacter gilvus</name>
    <dbReference type="NCBI Taxonomy" id="3139141"/>
    <lineage>
        <taxon>Bacteria</taxon>
        <taxon>Pseudomonadati</taxon>
        <taxon>Pseudomonadota</taxon>
        <taxon>Alphaproteobacteria</taxon>
        <taxon>Sphingomonadales</taxon>
        <taxon>Erythrobacteraceae</taxon>
        <taxon>Aurantiacibacter</taxon>
    </lineage>
</organism>
<feature type="transmembrane region" description="Helical" evidence="1">
    <location>
        <begin position="152"/>
        <end position="169"/>
    </location>
</feature>
<protein>
    <submittedName>
        <fullName evidence="2">Uncharacterized protein</fullName>
    </submittedName>
</protein>
<dbReference type="Proteomes" id="UP001497045">
    <property type="component" value="Unassembled WGS sequence"/>
</dbReference>
<keyword evidence="3" id="KW-1185">Reference proteome</keyword>
<evidence type="ECO:0000313" key="3">
    <source>
        <dbReference type="Proteomes" id="UP001497045"/>
    </source>
</evidence>
<evidence type="ECO:0000256" key="1">
    <source>
        <dbReference type="SAM" id="Phobius"/>
    </source>
</evidence>
<dbReference type="EMBL" id="JBBYHV010000001">
    <property type="protein sequence ID" value="MEL1250588.1"/>
    <property type="molecule type" value="Genomic_DNA"/>
</dbReference>
<feature type="transmembrane region" description="Helical" evidence="1">
    <location>
        <begin position="117"/>
        <end position="140"/>
    </location>
</feature>
<dbReference type="RefSeq" id="WP_341673105.1">
    <property type="nucleotide sequence ID" value="NZ_JBBYHV010000001.1"/>
</dbReference>
<accession>A0ABU9IDT5</accession>
<comment type="caution">
    <text evidence="2">The sequence shown here is derived from an EMBL/GenBank/DDBJ whole genome shotgun (WGS) entry which is preliminary data.</text>
</comment>